<protein>
    <submittedName>
        <fullName evidence="2">Uncharacterized protein</fullName>
    </submittedName>
</protein>
<keyword evidence="3" id="KW-1185">Reference proteome</keyword>
<dbReference type="Proteomes" id="UP001623348">
    <property type="component" value="Unassembled WGS sequence"/>
</dbReference>
<gene>
    <name evidence="2" type="ORF">GRJ2_000562500</name>
</gene>
<feature type="compositionally biased region" description="Polar residues" evidence="1">
    <location>
        <begin position="8"/>
        <end position="23"/>
    </location>
</feature>
<evidence type="ECO:0000313" key="3">
    <source>
        <dbReference type="Proteomes" id="UP001623348"/>
    </source>
</evidence>
<evidence type="ECO:0000256" key="1">
    <source>
        <dbReference type="SAM" id="MobiDB-lite"/>
    </source>
</evidence>
<comment type="caution">
    <text evidence="2">The sequence shown here is derived from an EMBL/GenBank/DDBJ whole genome shotgun (WGS) entry which is preliminary data.</text>
</comment>
<sequence length="133" mass="16379">MTRRAINIKSNRSWGTSGKTNGLAQVLGHGNMGREEGDNQKARNYSLHEEPQNHLFIRERKREKERVEERNNEEGEERRGEERRGEERRGEERRGEEKRREEKRREEKRREEKRREEKRREEKRREEKEKTLA</sequence>
<feature type="region of interest" description="Disordered" evidence="1">
    <location>
        <begin position="1"/>
        <end position="133"/>
    </location>
</feature>
<dbReference type="EMBL" id="BAAFJT010000001">
    <property type="protein sequence ID" value="GAB0180972.1"/>
    <property type="molecule type" value="Genomic_DNA"/>
</dbReference>
<organism evidence="2 3">
    <name type="scientific">Grus japonensis</name>
    <name type="common">Japanese crane</name>
    <name type="synonym">Red-crowned crane</name>
    <dbReference type="NCBI Taxonomy" id="30415"/>
    <lineage>
        <taxon>Eukaryota</taxon>
        <taxon>Metazoa</taxon>
        <taxon>Chordata</taxon>
        <taxon>Craniata</taxon>
        <taxon>Vertebrata</taxon>
        <taxon>Euteleostomi</taxon>
        <taxon>Archelosauria</taxon>
        <taxon>Archosauria</taxon>
        <taxon>Dinosauria</taxon>
        <taxon>Saurischia</taxon>
        <taxon>Theropoda</taxon>
        <taxon>Coelurosauria</taxon>
        <taxon>Aves</taxon>
        <taxon>Neognathae</taxon>
        <taxon>Neoaves</taxon>
        <taxon>Gruiformes</taxon>
        <taxon>Gruidae</taxon>
        <taxon>Grus</taxon>
    </lineage>
</organism>
<dbReference type="AlphaFoldDB" id="A0ABC9W852"/>
<evidence type="ECO:0000313" key="2">
    <source>
        <dbReference type="EMBL" id="GAB0180972.1"/>
    </source>
</evidence>
<accession>A0ABC9W852</accession>
<name>A0ABC9W852_GRUJA</name>
<proteinExistence type="predicted"/>
<feature type="compositionally biased region" description="Basic and acidic residues" evidence="1">
    <location>
        <begin position="32"/>
        <end position="133"/>
    </location>
</feature>
<reference evidence="2 3" key="1">
    <citation type="submission" date="2024-06" db="EMBL/GenBank/DDBJ databases">
        <title>The draft genome of Grus japonensis, version 3.</title>
        <authorList>
            <person name="Nabeshima K."/>
            <person name="Suzuki S."/>
            <person name="Onuma M."/>
        </authorList>
    </citation>
    <scope>NUCLEOTIDE SEQUENCE [LARGE SCALE GENOMIC DNA]</scope>
    <source>
        <strain evidence="2 3">451A</strain>
    </source>
</reference>